<evidence type="ECO:0000313" key="3">
    <source>
        <dbReference type="Proteomes" id="UP001164929"/>
    </source>
</evidence>
<keyword evidence="3" id="KW-1185">Reference proteome</keyword>
<dbReference type="AlphaFoldDB" id="A0AAD6PVW0"/>
<proteinExistence type="predicted"/>
<comment type="caution">
    <text evidence="2">The sequence shown here is derived from an EMBL/GenBank/DDBJ whole genome shotgun (WGS) entry which is preliminary data.</text>
</comment>
<organism evidence="2 3">
    <name type="scientific">Populus alba x Populus x berolinensis</name>
    <dbReference type="NCBI Taxonomy" id="444605"/>
    <lineage>
        <taxon>Eukaryota</taxon>
        <taxon>Viridiplantae</taxon>
        <taxon>Streptophyta</taxon>
        <taxon>Embryophyta</taxon>
        <taxon>Tracheophyta</taxon>
        <taxon>Spermatophyta</taxon>
        <taxon>Magnoliopsida</taxon>
        <taxon>eudicotyledons</taxon>
        <taxon>Gunneridae</taxon>
        <taxon>Pentapetalae</taxon>
        <taxon>rosids</taxon>
        <taxon>fabids</taxon>
        <taxon>Malpighiales</taxon>
        <taxon>Salicaceae</taxon>
        <taxon>Saliceae</taxon>
        <taxon>Populus</taxon>
    </lineage>
</organism>
<evidence type="ECO:0000313" key="2">
    <source>
        <dbReference type="EMBL" id="KAJ6969549.1"/>
    </source>
</evidence>
<protein>
    <submittedName>
        <fullName evidence="2">Uncharacterized protein</fullName>
    </submittedName>
</protein>
<dbReference type="Proteomes" id="UP001164929">
    <property type="component" value="Chromosome 15"/>
</dbReference>
<evidence type="ECO:0000256" key="1">
    <source>
        <dbReference type="SAM" id="Coils"/>
    </source>
</evidence>
<keyword evidence="1" id="KW-0175">Coiled coil</keyword>
<reference evidence="2" key="1">
    <citation type="journal article" date="2023" name="Mol. Ecol. Resour.">
        <title>Chromosome-level genome assembly of a triploid poplar Populus alba 'Berolinensis'.</title>
        <authorList>
            <person name="Chen S."/>
            <person name="Yu Y."/>
            <person name="Wang X."/>
            <person name="Wang S."/>
            <person name="Zhang T."/>
            <person name="Zhou Y."/>
            <person name="He R."/>
            <person name="Meng N."/>
            <person name="Wang Y."/>
            <person name="Liu W."/>
            <person name="Liu Z."/>
            <person name="Liu J."/>
            <person name="Guo Q."/>
            <person name="Huang H."/>
            <person name="Sederoff R.R."/>
            <person name="Wang G."/>
            <person name="Qu G."/>
            <person name="Chen S."/>
        </authorList>
    </citation>
    <scope>NUCLEOTIDE SEQUENCE</scope>
    <source>
        <strain evidence="2">SC-2020</strain>
    </source>
</reference>
<dbReference type="EMBL" id="JAQIZT010000015">
    <property type="protein sequence ID" value="KAJ6969549.1"/>
    <property type="molecule type" value="Genomic_DNA"/>
</dbReference>
<name>A0AAD6PVW0_9ROSI</name>
<feature type="coiled-coil region" evidence="1">
    <location>
        <begin position="12"/>
        <end position="39"/>
    </location>
</feature>
<gene>
    <name evidence="2" type="ORF">NC653_034167</name>
</gene>
<accession>A0AAD6PVW0</accession>
<sequence length="83" mass="9947">MTMALVLGSRMRASSENMVAKVKKEVKKAKVEFEGIRRDISYVTSHFARENFCLEYIHSHNIIMFLKYYTKLYNLRRPLEREE</sequence>